<protein>
    <submittedName>
        <fullName evidence="1">Winged helix-turn-helix transcriptional regulator</fullName>
    </submittedName>
</protein>
<dbReference type="InterPro" id="IPR036388">
    <property type="entry name" value="WH-like_DNA-bd_sf"/>
</dbReference>
<dbReference type="AlphaFoldDB" id="A0A4Q2L3M8"/>
<comment type="caution">
    <text evidence="1">The sequence shown here is derived from an EMBL/GenBank/DDBJ whole genome shotgun (WGS) entry which is preliminary data.</text>
</comment>
<dbReference type="Gene3D" id="1.10.10.10">
    <property type="entry name" value="Winged helix-like DNA-binding domain superfamily/Winged helix DNA-binding domain"/>
    <property type="match status" value="1"/>
</dbReference>
<dbReference type="InterPro" id="IPR036390">
    <property type="entry name" value="WH_DNA-bd_sf"/>
</dbReference>
<evidence type="ECO:0000313" key="2">
    <source>
        <dbReference type="Proteomes" id="UP000293865"/>
    </source>
</evidence>
<dbReference type="EMBL" id="SDPN01000003">
    <property type="protein sequence ID" value="RXZ72775.1"/>
    <property type="molecule type" value="Genomic_DNA"/>
</dbReference>
<sequence length="107" mass="11423">MIGCMPRRVNLAGMPVRAAAAHEAVSGHARLSVLRYLLDHPGSKRPEIVSGTGVSPGGVRAALAELESLGYVVGDIDAPRRGQRVRYTASRHALTDDLTALVAWILR</sequence>
<accession>A0A4Q2L3M8</accession>
<evidence type="ECO:0000313" key="1">
    <source>
        <dbReference type="EMBL" id="RXZ72775.1"/>
    </source>
</evidence>
<organism evidence="1 2">
    <name type="scientific">Agromyces albus</name>
    <dbReference type="NCBI Taxonomy" id="205332"/>
    <lineage>
        <taxon>Bacteria</taxon>
        <taxon>Bacillati</taxon>
        <taxon>Actinomycetota</taxon>
        <taxon>Actinomycetes</taxon>
        <taxon>Micrococcales</taxon>
        <taxon>Microbacteriaceae</taxon>
        <taxon>Agromyces</taxon>
    </lineage>
</organism>
<keyword evidence="2" id="KW-1185">Reference proteome</keyword>
<dbReference type="SUPFAM" id="SSF46785">
    <property type="entry name" value="Winged helix' DNA-binding domain"/>
    <property type="match status" value="1"/>
</dbReference>
<dbReference type="Pfam" id="PF13412">
    <property type="entry name" value="HTH_24"/>
    <property type="match status" value="1"/>
</dbReference>
<reference evidence="1 2" key="1">
    <citation type="submission" date="2019-01" db="EMBL/GenBank/DDBJ databases">
        <title>Agromyces.</title>
        <authorList>
            <person name="Li J."/>
        </authorList>
    </citation>
    <scope>NUCLEOTIDE SEQUENCE [LARGE SCALE GENOMIC DNA]</scope>
    <source>
        <strain evidence="1 2">DSM 15934</strain>
    </source>
</reference>
<dbReference type="Proteomes" id="UP000293865">
    <property type="component" value="Unassembled WGS sequence"/>
</dbReference>
<proteinExistence type="predicted"/>
<gene>
    <name evidence="1" type="ORF">ESP51_02965</name>
</gene>
<name>A0A4Q2L3M8_9MICO</name>
<dbReference type="OrthoDB" id="5007040at2"/>